<comment type="caution">
    <text evidence="1">The sequence shown here is derived from an EMBL/GenBank/DDBJ whole genome shotgun (WGS) entry which is preliminary data.</text>
</comment>
<accession>A0A9J6AHE6</accession>
<evidence type="ECO:0000313" key="2">
    <source>
        <dbReference type="Proteomes" id="UP000824120"/>
    </source>
</evidence>
<proteinExistence type="predicted"/>
<dbReference type="Proteomes" id="UP000824120">
    <property type="component" value="Chromosome 2"/>
</dbReference>
<evidence type="ECO:0000313" key="1">
    <source>
        <dbReference type="EMBL" id="KAG5623763.1"/>
    </source>
</evidence>
<keyword evidence="2" id="KW-1185">Reference proteome</keyword>
<sequence>MKKNCYREGILPRFEQRTEQSASWTEAVFHHRDVTPKIPMSHKKQQERGLSKNHDFKRTIPRSWLPESHCWNSAGLFRVEKGEEEDAGDFDVEGCAMLGPANKLCLEPKQLVEGPNYQQLNAVEARRYRWEPYVYDYCTDKSRNPVTPPE</sequence>
<protein>
    <submittedName>
        <fullName evidence="1">Uncharacterized protein</fullName>
    </submittedName>
</protein>
<organism evidence="1 2">
    <name type="scientific">Solanum commersonii</name>
    <name type="common">Commerson's wild potato</name>
    <name type="synonym">Commerson's nightshade</name>
    <dbReference type="NCBI Taxonomy" id="4109"/>
    <lineage>
        <taxon>Eukaryota</taxon>
        <taxon>Viridiplantae</taxon>
        <taxon>Streptophyta</taxon>
        <taxon>Embryophyta</taxon>
        <taxon>Tracheophyta</taxon>
        <taxon>Spermatophyta</taxon>
        <taxon>Magnoliopsida</taxon>
        <taxon>eudicotyledons</taxon>
        <taxon>Gunneridae</taxon>
        <taxon>Pentapetalae</taxon>
        <taxon>asterids</taxon>
        <taxon>lamiids</taxon>
        <taxon>Solanales</taxon>
        <taxon>Solanaceae</taxon>
        <taxon>Solanoideae</taxon>
        <taxon>Solaneae</taxon>
        <taxon>Solanum</taxon>
    </lineage>
</organism>
<gene>
    <name evidence="1" type="ORF">H5410_008981</name>
</gene>
<dbReference type="EMBL" id="JACXVP010000002">
    <property type="protein sequence ID" value="KAG5623763.1"/>
    <property type="molecule type" value="Genomic_DNA"/>
</dbReference>
<name>A0A9J6AHE6_SOLCO</name>
<reference evidence="1 2" key="1">
    <citation type="submission" date="2020-09" db="EMBL/GenBank/DDBJ databases">
        <title>De no assembly of potato wild relative species, Solanum commersonii.</title>
        <authorList>
            <person name="Cho K."/>
        </authorList>
    </citation>
    <scope>NUCLEOTIDE SEQUENCE [LARGE SCALE GENOMIC DNA]</scope>
    <source>
        <strain evidence="1">LZ3.2</strain>
        <tissue evidence="1">Leaf</tissue>
    </source>
</reference>
<dbReference type="AlphaFoldDB" id="A0A9J6AHE6"/>